<accession>A0A0E9TWU6</accession>
<organism evidence="1">
    <name type="scientific">Anguilla anguilla</name>
    <name type="common">European freshwater eel</name>
    <name type="synonym">Muraena anguilla</name>
    <dbReference type="NCBI Taxonomy" id="7936"/>
    <lineage>
        <taxon>Eukaryota</taxon>
        <taxon>Metazoa</taxon>
        <taxon>Chordata</taxon>
        <taxon>Craniata</taxon>
        <taxon>Vertebrata</taxon>
        <taxon>Euteleostomi</taxon>
        <taxon>Actinopterygii</taxon>
        <taxon>Neopterygii</taxon>
        <taxon>Teleostei</taxon>
        <taxon>Anguilliformes</taxon>
        <taxon>Anguillidae</taxon>
        <taxon>Anguilla</taxon>
    </lineage>
</organism>
<dbReference type="AlphaFoldDB" id="A0A0E9TWU6"/>
<sequence>MLLFEDHFTKLNFINKQ</sequence>
<proteinExistence type="predicted"/>
<evidence type="ECO:0000313" key="1">
    <source>
        <dbReference type="EMBL" id="JAH58021.1"/>
    </source>
</evidence>
<reference evidence="1" key="2">
    <citation type="journal article" date="2015" name="Fish Shellfish Immunol.">
        <title>Early steps in the European eel (Anguilla anguilla)-Vibrio vulnificus interaction in the gills: Role of the RtxA13 toxin.</title>
        <authorList>
            <person name="Callol A."/>
            <person name="Pajuelo D."/>
            <person name="Ebbesson L."/>
            <person name="Teles M."/>
            <person name="MacKenzie S."/>
            <person name="Amaro C."/>
        </authorList>
    </citation>
    <scope>NUCLEOTIDE SEQUENCE</scope>
</reference>
<dbReference type="EMBL" id="GBXM01050556">
    <property type="protein sequence ID" value="JAH58021.1"/>
    <property type="molecule type" value="Transcribed_RNA"/>
</dbReference>
<protein>
    <submittedName>
        <fullName evidence="1">Uncharacterized protein</fullName>
    </submittedName>
</protein>
<reference evidence="1" key="1">
    <citation type="submission" date="2014-11" db="EMBL/GenBank/DDBJ databases">
        <authorList>
            <person name="Amaro Gonzalez C."/>
        </authorList>
    </citation>
    <scope>NUCLEOTIDE SEQUENCE</scope>
</reference>
<name>A0A0E9TWU6_ANGAN</name>